<dbReference type="KEGG" id="bbel:109465118"/>
<organism evidence="1 2">
    <name type="scientific">Branchiostoma belcheri</name>
    <name type="common">Amphioxus</name>
    <dbReference type="NCBI Taxonomy" id="7741"/>
    <lineage>
        <taxon>Eukaryota</taxon>
        <taxon>Metazoa</taxon>
        <taxon>Chordata</taxon>
        <taxon>Cephalochordata</taxon>
        <taxon>Leptocardii</taxon>
        <taxon>Amphioxiformes</taxon>
        <taxon>Branchiostomatidae</taxon>
        <taxon>Branchiostoma</taxon>
    </lineage>
</organism>
<protein>
    <submittedName>
        <fullName evidence="2">Uncharacterized protein LOC109465118</fullName>
    </submittedName>
</protein>
<dbReference type="OrthoDB" id="10134723at2759"/>
<dbReference type="RefSeq" id="XP_019617818.1">
    <property type="nucleotide sequence ID" value="XM_019762259.1"/>
</dbReference>
<evidence type="ECO:0000313" key="1">
    <source>
        <dbReference type="Proteomes" id="UP000515135"/>
    </source>
</evidence>
<accession>A0A6P4Y077</accession>
<sequence length="415" mass="46987">MLNKQHIRAIRRRGAVSGRARSASLPTISRPSQAALHRKASCRSLPADLHSIEPTYYEISDDAVLATRPLPVLPHTYWEIPDVEPTSCNTSEDEDDDDDGPLLFYAAAADMTLVGNGEGCSTYHDSKPKTVHYHRSAQRTAIYENPEVQRVTFHRNAENPYRHQVTRACGARRTSSVPIYEGRTMGRTYMNVGQAKGTSSVIHHRAARTTAGYEAPPASLWTENRDYQTVLNDVAPWTSPPNTYWPWEISNGQLNRSRPVPLVSPLPNTYWPWEETSCSGNRGPKRRASLPTYPETTQTEVSLNTTPCVPPNTYWPWEITGESSCIDITQRRASLPTLSNTYIYCETTQTEVSLKPTQPNTYWPWEISKNERVNSQLAAPNLPNTYWPWEVSGTRRRASLPYLVMSTVRQHKPKY</sequence>
<proteinExistence type="predicted"/>
<dbReference type="Proteomes" id="UP000515135">
    <property type="component" value="Unplaced"/>
</dbReference>
<keyword evidence="1" id="KW-1185">Reference proteome</keyword>
<dbReference type="GeneID" id="109465118"/>
<reference evidence="2" key="1">
    <citation type="submission" date="2025-08" db="UniProtKB">
        <authorList>
            <consortium name="RefSeq"/>
        </authorList>
    </citation>
    <scope>IDENTIFICATION</scope>
    <source>
        <tissue evidence="2">Gonad</tissue>
    </source>
</reference>
<name>A0A6P4Y077_BRABE</name>
<dbReference type="AlphaFoldDB" id="A0A6P4Y077"/>
<evidence type="ECO:0000313" key="2">
    <source>
        <dbReference type="RefSeq" id="XP_019617818.1"/>
    </source>
</evidence>
<gene>
    <name evidence="2" type="primary">LOC109465118</name>
</gene>